<feature type="transmembrane region" description="Helical" evidence="1">
    <location>
        <begin position="107"/>
        <end position="132"/>
    </location>
</feature>
<keyword evidence="1" id="KW-0472">Membrane</keyword>
<reference evidence="2" key="1">
    <citation type="journal article" date="2010" name="Science">
        <title>Plasticity of animal genome architecture unmasked by rapid evolution of a pelagic tunicate.</title>
        <authorList>
            <person name="Denoeud F."/>
            <person name="Henriet S."/>
            <person name="Mungpakdee S."/>
            <person name="Aury J.M."/>
            <person name="Da Silva C."/>
            <person name="Brinkmann H."/>
            <person name="Mikhaleva J."/>
            <person name="Olsen L.C."/>
            <person name="Jubin C."/>
            <person name="Canestro C."/>
            <person name="Bouquet J.M."/>
            <person name="Danks G."/>
            <person name="Poulain J."/>
            <person name="Campsteijn C."/>
            <person name="Adamski M."/>
            <person name="Cross I."/>
            <person name="Yadetie F."/>
            <person name="Muffato M."/>
            <person name="Louis A."/>
            <person name="Butcher S."/>
            <person name="Tsagkogeorga G."/>
            <person name="Konrad A."/>
            <person name="Singh S."/>
            <person name="Jensen M.F."/>
            <person name="Cong E.H."/>
            <person name="Eikeseth-Otteraa H."/>
            <person name="Noel B."/>
            <person name="Anthouard V."/>
            <person name="Porcel B.M."/>
            <person name="Kachouri-Lafond R."/>
            <person name="Nishino A."/>
            <person name="Ugolini M."/>
            <person name="Chourrout P."/>
            <person name="Nishida H."/>
            <person name="Aasland R."/>
            <person name="Huzurbazar S."/>
            <person name="Westhof E."/>
            <person name="Delsuc F."/>
            <person name="Lehrach H."/>
            <person name="Reinhardt R."/>
            <person name="Weissenbach J."/>
            <person name="Roy S.W."/>
            <person name="Artiguenave F."/>
            <person name="Postlethwait J.H."/>
            <person name="Manak J.R."/>
            <person name="Thompson E.M."/>
            <person name="Jaillon O."/>
            <person name="Du Pasquier L."/>
            <person name="Boudinot P."/>
            <person name="Liberles D.A."/>
            <person name="Volff J.N."/>
            <person name="Philippe H."/>
            <person name="Lenhard B."/>
            <person name="Roest Crollius H."/>
            <person name="Wincker P."/>
            <person name="Chourrout D."/>
        </authorList>
    </citation>
    <scope>NUCLEOTIDE SEQUENCE [LARGE SCALE GENOMIC DNA]</scope>
</reference>
<sequence length="198" mass="22096">MVVADLATVLFFLATPLWTIDPLSPFPLASFLAIFGFYLYEGGSAQFAGAFLISISAICPGAFFHGTCAILSFAKNVLNFITSTWSDFWIRSWSSRIFVALPKATIYVYWILFQSGMALIGYLTFSVVFFFLNRVGRADNMVGDSTYNFKSMNGRAAKLTEYAKLPIQYLTVSQFGDADSISQQLVKKNLCLFYVSPF</sequence>
<gene>
    <name evidence="2" type="ORF">GSOID_T00016837001</name>
</gene>
<dbReference type="OrthoDB" id="10380564at2759"/>
<feature type="transmembrane region" description="Helical" evidence="1">
    <location>
        <begin position="23"/>
        <end position="40"/>
    </location>
</feature>
<dbReference type="AlphaFoldDB" id="E4XP75"/>
<organism evidence="2">
    <name type="scientific">Oikopleura dioica</name>
    <name type="common">Tunicate</name>
    <dbReference type="NCBI Taxonomy" id="34765"/>
    <lineage>
        <taxon>Eukaryota</taxon>
        <taxon>Metazoa</taxon>
        <taxon>Chordata</taxon>
        <taxon>Tunicata</taxon>
        <taxon>Appendicularia</taxon>
        <taxon>Copelata</taxon>
        <taxon>Oikopleuridae</taxon>
        <taxon>Oikopleura</taxon>
    </lineage>
</organism>
<dbReference type="Proteomes" id="UP000001307">
    <property type="component" value="Unassembled WGS sequence"/>
</dbReference>
<name>E4XP75_OIKDI</name>
<dbReference type="EMBL" id="FN653089">
    <property type="protein sequence ID" value="CBY11663.1"/>
    <property type="molecule type" value="Genomic_DNA"/>
</dbReference>
<evidence type="ECO:0000313" key="3">
    <source>
        <dbReference type="Proteomes" id="UP000001307"/>
    </source>
</evidence>
<dbReference type="InParanoid" id="E4XP75"/>
<protein>
    <submittedName>
        <fullName evidence="2">Uncharacterized protein</fullName>
    </submittedName>
</protein>
<evidence type="ECO:0000313" key="2">
    <source>
        <dbReference type="EMBL" id="CBY11663.1"/>
    </source>
</evidence>
<keyword evidence="1" id="KW-1133">Transmembrane helix</keyword>
<feature type="transmembrane region" description="Helical" evidence="1">
    <location>
        <begin position="47"/>
        <end position="74"/>
    </location>
</feature>
<proteinExistence type="predicted"/>
<accession>E4XP75</accession>
<evidence type="ECO:0000256" key="1">
    <source>
        <dbReference type="SAM" id="Phobius"/>
    </source>
</evidence>
<keyword evidence="3" id="KW-1185">Reference proteome</keyword>
<keyword evidence="1" id="KW-0812">Transmembrane</keyword>